<dbReference type="EMBL" id="ASRX01000069">
    <property type="protein sequence ID" value="EYF01912.1"/>
    <property type="molecule type" value="Genomic_DNA"/>
</dbReference>
<dbReference type="Proteomes" id="UP000019678">
    <property type="component" value="Unassembled WGS sequence"/>
</dbReference>
<feature type="domain" description="AAA-ATPase-like" evidence="2">
    <location>
        <begin position="7"/>
        <end position="235"/>
    </location>
</feature>
<feature type="region of interest" description="Disordered" evidence="1">
    <location>
        <begin position="271"/>
        <end position="307"/>
    </location>
</feature>
<evidence type="ECO:0000256" key="1">
    <source>
        <dbReference type="SAM" id="MobiDB-lite"/>
    </source>
</evidence>
<feature type="compositionally biased region" description="Polar residues" evidence="1">
    <location>
        <begin position="294"/>
        <end position="307"/>
    </location>
</feature>
<dbReference type="PANTHER" id="PTHR34825:SF1">
    <property type="entry name" value="AAA-ATPASE-LIKE DOMAIN-CONTAINING PROTEIN"/>
    <property type="match status" value="1"/>
</dbReference>
<dbReference type="InterPro" id="IPR018631">
    <property type="entry name" value="AAA-ATPase-like_dom"/>
</dbReference>
<dbReference type="AlphaFoldDB" id="A0A017SYQ4"/>
<gene>
    <name evidence="3" type="ORF">CAP_7680</name>
</gene>
<proteinExistence type="predicted"/>
<keyword evidence="4" id="KW-1185">Reference proteome</keyword>
<dbReference type="RefSeq" id="WP_052376495.1">
    <property type="nucleotide sequence ID" value="NZ_ASRX01000069.1"/>
</dbReference>
<organism evidence="3 4">
    <name type="scientific">Chondromyces apiculatus DSM 436</name>
    <dbReference type="NCBI Taxonomy" id="1192034"/>
    <lineage>
        <taxon>Bacteria</taxon>
        <taxon>Pseudomonadati</taxon>
        <taxon>Myxococcota</taxon>
        <taxon>Polyangia</taxon>
        <taxon>Polyangiales</taxon>
        <taxon>Polyangiaceae</taxon>
        <taxon>Chondromyces</taxon>
    </lineage>
</organism>
<protein>
    <recommendedName>
        <fullName evidence="2">AAA-ATPase-like domain-containing protein</fullName>
    </recommendedName>
</protein>
<comment type="caution">
    <text evidence="3">The sequence shown here is derived from an EMBL/GenBank/DDBJ whole genome shotgun (WGS) entry which is preliminary data.</text>
</comment>
<dbReference type="eggNOG" id="COG4637">
    <property type="taxonomic scope" value="Bacteria"/>
</dbReference>
<dbReference type="Pfam" id="PF09820">
    <property type="entry name" value="AAA-ATPase_like"/>
    <property type="match status" value="1"/>
</dbReference>
<dbReference type="STRING" id="1192034.CAP_7680"/>
<dbReference type="PANTHER" id="PTHR34825">
    <property type="entry name" value="CONSERVED PROTEIN, WITH A WEAK D-GALACTARATE DEHYDRATASE/ALTRONATE HYDROLASE DOMAIN"/>
    <property type="match status" value="1"/>
</dbReference>
<evidence type="ECO:0000259" key="2">
    <source>
        <dbReference type="Pfam" id="PF09820"/>
    </source>
</evidence>
<evidence type="ECO:0000313" key="4">
    <source>
        <dbReference type="Proteomes" id="UP000019678"/>
    </source>
</evidence>
<sequence length="307" mass="33727">MPLRLAIGTSDFRKLRESGAYYIDKTSFIREILDAPAEVILLPRPRRFGKTMNLSMLRAYLERREPGDDDLAPLFAGLSIASADPEVRAHQQRYPVVHLNLKGVKASTFDDACKALGRVLAVELERHAPLVLADPRLLPTERHRYEALMASAGAPVDLWDALALLTRLLHRATRERALVLIDEYDVPLQAGFTHGYLDEVTGLMRNLLTGGLKDNPHLFRGVLTGVLRVAREGIFSGPRRPFLSIGTPWRRCSPGVAQGSPCHTARRALLAPRSARGAPGPRSLGATSGLLRTGRSSARRSSQPAGR</sequence>
<reference evidence="3 4" key="1">
    <citation type="submission" date="2013-05" db="EMBL/GenBank/DDBJ databases">
        <title>Genome assembly of Chondromyces apiculatus DSM 436.</title>
        <authorList>
            <person name="Sharma G."/>
            <person name="Khatri I."/>
            <person name="Kaur C."/>
            <person name="Mayilraj S."/>
            <person name="Subramanian S."/>
        </authorList>
    </citation>
    <scope>NUCLEOTIDE SEQUENCE [LARGE SCALE GENOMIC DNA]</scope>
    <source>
        <strain evidence="3 4">DSM 436</strain>
    </source>
</reference>
<accession>A0A017SYQ4</accession>
<evidence type="ECO:0000313" key="3">
    <source>
        <dbReference type="EMBL" id="EYF01912.1"/>
    </source>
</evidence>
<name>A0A017SYQ4_9BACT</name>